<dbReference type="GeneTree" id="ENSGT01120000273514"/>
<proteinExistence type="predicted"/>
<reference evidence="1" key="2">
    <citation type="submission" date="2025-09" db="UniProtKB">
        <authorList>
            <consortium name="Ensembl"/>
        </authorList>
    </citation>
    <scope>IDENTIFICATION</scope>
</reference>
<dbReference type="STRING" id="37003.ENSKMAP00000023410"/>
<protein>
    <submittedName>
        <fullName evidence="1">Uncharacterized protein</fullName>
    </submittedName>
</protein>
<dbReference type="OMA" id="ENLWAEQ"/>
<keyword evidence="2" id="KW-1185">Reference proteome</keyword>
<organism evidence="1 2">
    <name type="scientific">Kryptolebias marmoratus</name>
    <name type="common">Mangrove killifish</name>
    <name type="synonym">Rivulus marmoratus</name>
    <dbReference type="NCBI Taxonomy" id="37003"/>
    <lineage>
        <taxon>Eukaryota</taxon>
        <taxon>Metazoa</taxon>
        <taxon>Chordata</taxon>
        <taxon>Craniata</taxon>
        <taxon>Vertebrata</taxon>
        <taxon>Euteleostomi</taxon>
        <taxon>Actinopterygii</taxon>
        <taxon>Neopterygii</taxon>
        <taxon>Teleostei</taxon>
        <taxon>Neoteleostei</taxon>
        <taxon>Acanthomorphata</taxon>
        <taxon>Ovalentaria</taxon>
        <taxon>Atherinomorphae</taxon>
        <taxon>Cyprinodontiformes</taxon>
        <taxon>Rivulidae</taxon>
        <taxon>Kryptolebias</taxon>
    </lineage>
</organism>
<name>A0A3Q3B350_KRYMA</name>
<dbReference type="Ensembl" id="ENSKMAT00000023709.1">
    <property type="protein sequence ID" value="ENSKMAP00000023410.1"/>
    <property type="gene ID" value="ENSKMAG00000017368.1"/>
</dbReference>
<reference evidence="1" key="1">
    <citation type="submission" date="2025-08" db="UniProtKB">
        <authorList>
            <consortium name="Ensembl"/>
        </authorList>
    </citation>
    <scope>IDENTIFICATION</scope>
</reference>
<dbReference type="Proteomes" id="UP000264800">
    <property type="component" value="Unplaced"/>
</dbReference>
<accession>A0A3Q3B350</accession>
<dbReference type="AlphaFoldDB" id="A0A3Q3B350"/>
<evidence type="ECO:0000313" key="2">
    <source>
        <dbReference type="Proteomes" id="UP000264800"/>
    </source>
</evidence>
<sequence length="76" mass="8821">ERLQLINLDGPQHTAKLITEWLKDNRVSVLERPDLIRAEKATNLTQLHQFCPEDGEKTPASYCEELVKFLLIKSFK</sequence>
<evidence type="ECO:0000313" key="1">
    <source>
        <dbReference type="Ensembl" id="ENSKMAP00000023410.1"/>
    </source>
</evidence>